<sequence>MLRLFSQGRHVSSSANLICVSQRLLHRSSPYLSSALEEVKQRERSLQPEPRRAKMKMSPYVKNLFRGLVDPFVFGYLELDQGSLNIAEDMKSEIHKFLESEDLSVLNSGGRISDETIAKLKELGVFKLNIAQQYGGLELTCAEMLKLCEEFSKVPSLFQTLSTHFQYISPLFSNFASHEQKEKYLPALASGDLHIGFALWEEGAGVDVSSIQCRAEFLGDNYILSGTKQWVCNAGIADKYVVFASDGDASNIGTPNAKVTCFIVDKNAEGISAKSMETLGMNGYSAWEVTFDKTVVSKDNLIGLPGEGLKILKTLLYGKFSLAGANIGLLRDLLNTTLHHSIKKETFGKPLVANDIVQQHLAEAAARLYALESITYMTADFYDNIEDPDIEAEVGIVKIYSSESMKYIAERCLKILGSDCYLTNKPYERVLRDMLFTPLVDTSVDTLRMTVALLGLKHAGSSFQEEVLHNRNPLLHPKKVMRGLFKSYVSWDREPDIDHLIFENVHPTLVNSADTLEKAIFDFGKITEETLVKWGAELDSRQMNLARLADVATNLYVCTAVLARTSRAISIGLRSCDIDGFMATSLVAEITQSIADLKDALQSSPYGNNDANYTNITKAMIHEKKFTAAHPLSRNY</sequence>
<dbReference type="FunCoup" id="A0A6P8ZUB9">
    <property type="interactions" value="754"/>
</dbReference>
<dbReference type="InterPro" id="IPR046373">
    <property type="entry name" value="Acyl-CoA_Oxase/DH_mid-dom_sf"/>
</dbReference>
<keyword evidence="5 9" id="KW-0274">FAD</keyword>
<dbReference type="GO" id="GO:0006631">
    <property type="term" value="P:fatty acid metabolic process"/>
    <property type="evidence" value="ECO:0007669"/>
    <property type="project" value="UniProtKB-ARBA"/>
</dbReference>
<dbReference type="GO" id="GO:0005739">
    <property type="term" value="C:mitochondrion"/>
    <property type="evidence" value="ECO:0007669"/>
    <property type="project" value="UniProtKB-SubCell"/>
</dbReference>
<evidence type="ECO:0000313" key="15">
    <source>
        <dbReference type="RefSeq" id="XP_034248809.1"/>
    </source>
</evidence>
<evidence type="ECO:0000313" key="14">
    <source>
        <dbReference type="Proteomes" id="UP000515158"/>
    </source>
</evidence>
<dbReference type="InParanoid" id="A0A6P8ZUB9"/>
<dbReference type="InterPro" id="IPR036250">
    <property type="entry name" value="AcylCo_DH-like_C"/>
</dbReference>
<reference evidence="15" key="1">
    <citation type="submission" date="2025-08" db="UniProtKB">
        <authorList>
            <consortium name="RefSeq"/>
        </authorList>
    </citation>
    <scope>IDENTIFICATION</scope>
    <source>
        <tissue evidence="15">Total insect</tissue>
    </source>
</reference>
<evidence type="ECO:0000259" key="10">
    <source>
        <dbReference type="Pfam" id="PF00441"/>
    </source>
</evidence>
<evidence type="ECO:0000259" key="13">
    <source>
        <dbReference type="Pfam" id="PF21343"/>
    </source>
</evidence>
<dbReference type="PANTHER" id="PTHR43884:SF9">
    <property type="entry name" value="COMPLEX I ASSEMBLY FACTOR ACAD9, MITOCHONDRIAL"/>
    <property type="match status" value="1"/>
</dbReference>
<dbReference type="Pfam" id="PF02770">
    <property type="entry name" value="Acyl-CoA_dh_M"/>
    <property type="match status" value="1"/>
</dbReference>
<dbReference type="Gene3D" id="2.40.110.10">
    <property type="entry name" value="Butyryl-CoA Dehydrogenase, subunit A, domain 2"/>
    <property type="match status" value="1"/>
</dbReference>
<dbReference type="Gene3D" id="1.20.140.10">
    <property type="entry name" value="Butyryl-CoA Dehydrogenase, subunit A, domain 3"/>
    <property type="match status" value="2"/>
</dbReference>
<dbReference type="GeneID" id="117649821"/>
<evidence type="ECO:0000256" key="5">
    <source>
        <dbReference type="ARBA" id="ARBA00022827"/>
    </source>
</evidence>
<protein>
    <submittedName>
        <fullName evidence="15">Complex I assembly factor ACAD9, mitochondrial-like</fullName>
    </submittedName>
</protein>
<feature type="domain" description="Acyl-CoA dehydrogenase/oxidase C-terminal" evidence="10">
    <location>
        <begin position="311"/>
        <end position="450"/>
    </location>
</feature>
<dbReference type="InterPro" id="IPR037069">
    <property type="entry name" value="AcylCoA_DH/ox_N_sf"/>
</dbReference>
<dbReference type="KEGG" id="tpal:117649821"/>
<dbReference type="AlphaFoldDB" id="A0A6P8ZUB9"/>
<evidence type="ECO:0000256" key="8">
    <source>
        <dbReference type="ARBA" id="ARBA00023128"/>
    </source>
</evidence>
<evidence type="ECO:0000259" key="12">
    <source>
        <dbReference type="Pfam" id="PF02771"/>
    </source>
</evidence>
<evidence type="ECO:0000256" key="1">
    <source>
        <dbReference type="ARBA" id="ARBA00001974"/>
    </source>
</evidence>
<comment type="cofactor">
    <cofactor evidence="1 9">
        <name>FAD</name>
        <dbReference type="ChEBI" id="CHEBI:57692"/>
    </cofactor>
</comment>
<dbReference type="SUPFAM" id="SSF47203">
    <property type="entry name" value="Acyl-CoA dehydrogenase C-terminal domain-like"/>
    <property type="match status" value="1"/>
</dbReference>
<dbReference type="OrthoDB" id="354at2759"/>
<organism evidence="15">
    <name type="scientific">Thrips palmi</name>
    <name type="common">Melon thrips</name>
    <dbReference type="NCBI Taxonomy" id="161013"/>
    <lineage>
        <taxon>Eukaryota</taxon>
        <taxon>Metazoa</taxon>
        <taxon>Ecdysozoa</taxon>
        <taxon>Arthropoda</taxon>
        <taxon>Hexapoda</taxon>
        <taxon>Insecta</taxon>
        <taxon>Pterygota</taxon>
        <taxon>Neoptera</taxon>
        <taxon>Paraneoptera</taxon>
        <taxon>Thysanoptera</taxon>
        <taxon>Terebrantia</taxon>
        <taxon>Thripoidea</taxon>
        <taxon>Thripidae</taxon>
        <taxon>Thrips</taxon>
    </lineage>
</organism>
<evidence type="ECO:0000256" key="4">
    <source>
        <dbReference type="ARBA" id="ARBA00022630"/>
    </source>
</evidence>
<dbReference type="Proteomes" id="UP000515158">
    <property type="component" value="Unplaced"/>
</dbReference>
<feature type="domain" description="Acyl-CoA dehydrogenase/oxidase N-terminal" evidence="12">
    <location>
        <begin position="91"/>
        <end position="192"/>
    </location>
</feature>
<feature type="domain" description="Acyl-CoA oxidase/dehydrogenase middle" evidence="11">
    <location>
        <begin position="197"/>
        <end position="293"/>
    </location>
</feature>
<keyword evidence="4 9" id="KW-0285">Flavoprotein</keyword>
<evidence type="ECO:0000256" key="6">
    <source>
        <dbReference type="ARBA" id="ARBA00022946"/>
    </source>
</evidence>
<evidence type="ECO:0000259" key="11">
    <source>
        <dbReference type="Pfam" id="PF02770"/>
    </source>
</evidence>
<dbReference type="RefSeq" id="XP_034248809.1">
    <property type="nucleotide sequence ID" value="XM_034392918.1"/>
</dbReference>
<dbReference type="Pfam" id="PF00441">
    <property type="entry name" value="Acyl-CoA_dh_1"/>
    <property type="match status" value="1"/>
</dbReference>
<gene>
    <name evidence="15" type="primary">LOC117649821</name>
</gene>
<dbReference type="GO" id="GO:0003995">
    <property type="term" value="F:acyl-CoA dehydrogenase activity"/>
    <property type="evidence" value="ECO:0007669"/>
    <property type="project" value="TreeGrafter"/>
</dbReference>
<comment type="similarity">
    <text evidence="3 9">Belongs to the acyl-CoA dehydrogenase family.</text>
</comment>
<evidence type="ECO:0000256" key="2">
    <source>
        <dbReference type="ARBA" id="ARBA00004173"/>
    </source>
</evidence>
<dbReference type="InterPro" id="IPR049448">
    <property type="entry name" value="ACAD9/ACADV-like_C"/>
</dbReference>
<dbReference type="SUPFAM" id="SSF56645">
    <property type="entry name" value="Acyl-CoA dehydrogenase NM domain-like"/>
    <property type="match status" value="1"/>
</dbReference>
<keyword evidence="6" id="KW-0809">Transit peptide</keyword>
<evidence type="ECO:0000256" key="7">
    <source>
        <dbReference type="ARBA" id="ARBA00023002"/>
    </source>
</evidence>
<proteinExistence type="inferred from homology"/>
<evidence type="ECO:0000256" key="3">
    <source>
        <dbReference type="ARBA" id="ARBA00009347"/>
    </source>
</evidence>
<feature type="domain" description="ACAD9/ACADV-like C-terminal" evidence="13">
    <location>
        <begin position="507"/>
        <end position="625"/>
    </location>
</feature>
<name>A0A6P8ZUB9_THRPL</name>
<accession>A0A6P8ZUB9</accession>
<evidence type="ECO:0000256" key="9">
    <source>
        <dbReference type="RuleBase" id="RU362125"/>
    </source>
</evidence>
<dbReference type="Pfam" id="PF21343">
    <property type="entry name" value="ACAD9-ACADV_C"/>
    <property type="match status" value="1"/>
</dbReference>
<dbReference type="InterPro" id="IPR006091">
    <property type="entry name" value="Acyl-CoA_Oxase/DH_mid-dom"/>
</dbReference>
<keyword evidence="14" id="KW-1185">Reference proteome</keyword>
<dbReference type="Gene3D" id="1.10.540.10">
    <property type="entry name" value="Acyl-CoA dehydrogenase/oxidase, N-terminal domain"/>
    <property type="match status" value="1"/>
</dbReference>
<keyword evidence="8" id="KW-0496">Mitochondrion</keyword>
<keyword evidence="7 9" id="KW-0560">Oxidoreductase</keyword>
<dbReference type="InterPro" id="IPR009075">
    <property type="entry name" value="AcylCo_DH/oxidase_C"/>
</dbReference>
<dbReference type="Pfam" id="PF02771">
    <property type="entry name" value="Acyl-CoA_dh_N"/>
    <property type="match status" value="1"/>
</dbReference>
<dbReference type="InterPro" id="IPR009100">
    <property type="entry name" value="AcylCoA_DH/oxidase_NM_dom_sf"/>
</dbReference>
<dbReference type="InterPro" id="IPR013786">
    <property type="entry name" value="AcylCoA_DH/ox_N"/>
</dbReference>
<dbReference type="GO" id="GO:0050660">
    <property type="term" value="F:flavin adenine dinucleotide binding"/>
    <property type="evidence" value="ECO:0007669"/>
    <property type="project" value="InterPro"/>
</dbReference>
<comment type="subcellular location">
    <subcellularLocation>
        <location evidence="2">Mitochondrion</location>
    </subcellularLocation>
</comment>
<dbReference type="PANTHER" id="PTHR43884">
    <property type="entry name" value="ACYL-COA DEHYDROGENASE"/>
    <property type="match status" value="1"/>
</dbReference>